<gene>
    <name evidence="1" type="ORF">PEX2_041980</name>
</gene>
<accession>A0A0A2KFZ1</accession>
<evidence type="ECO:0000313" key="1">
    <source>
        <dbReference type="EMBL" id="KGO63184.1"/>
    </source>
</evidence>
<proteinExistence type="predicted"/>
<reference evidence="1 2" key="1">
    <citation type="journal article" date="2015" name="Mol. Plant Microbe Interact.">
        <title>Genome, transcriptome, and functional analyses of Penicillium expansum provide new insights into secondary metabolism and pathogenicity.</title>
        <authorList>
            <person name="Ballester A.R."/>
            <person name="Marcet-Houben M."/>
            <person name="Levin E."/>
            <person name="Sela N."/>
            <person name="Selma-Lazaro C."/>
            <person name="Carmona L."/>
            <person name="Wisniewski M."/>
            <person name="Droby S."/>
            <person name="Gonzalez-Candelas L."/>
            <person name="Gabaldon T."/>
        </authorList>
    </citation>
    <scope>NUCLEOTIDE SEQUENCE [LARGE SCALE GENOMIC DNA]</scope>
    <source>
        <strain evidence="1 2">MD-8</strain>
    </source>
</reference>
<keyword evidence="2" id="KW-1185">Reference proteome</keyword>
<protein>
    <submittedName>
        <fullName evidence="1">Uncharacterized protein</fullName>
    </submittedName>
</protein>
<name>A0A0A2KFZ1_PENEN</name>
<dbReference type="VEuPathDB" id="FungiDB:PEXP_059480"/>
<dbReference type="Proteomes" id="UP000030143">
    <property type="component" value="Unassembled WGS sequence"/>
</dbReference>
<organism evidence="1 2">
    <name type="scientific">Penicillium expansum</name>
    <name type="common">Blue mold rot fungus</name>
    <dbReference type="NCBI Taxonomy" id="27334"/>
    <lineage>
        <taxon>Eukaryota</taxon>
        <taxon>Fungi</taxon>
        <taxon>Dikarya</taxon>
        <taxon>Ascomycota</taxon>
        <taxon>Pezizomycotina</taxon>
        <taxon>Eurotiomycetes</taxon>
        <taxon>Eurotiomycetidae</taxon>
        <taxon>Eurotiales</taxon>
        <taxon>Aspergillaceae</taxon>
        <taxon>Penicillium</taxon>
    </lineage>
</organism>
<sequence>MPTGLMTSRQVNDELMSRRVLPITIPIVLNPHINGLDSSR</sequence>
<dbReference type="PhylomeDB" id="A0A0A2KFZ1"/>
<evidence type="ECO:0000313" key="2">
    <source>
        <dbReference type="Proteomes" id="UP000030143"/>
    </source>
</evidence>
<dbReference type="AlphaFoldDB" id="A0A0A2KFZ1"/>
<dbReference type="OrthoDB" id="4369547at2759"/>
<dbReference type="EMBL" id="JQFZ01000015">
    <property type="protein sequence ID" value="KGO63184.1"/>
    <property type="molecule type" value="Genomic_DNA"/>
</dbReference>
<dbReference type="RefSeq" id="XP_016603665.1">
    <property type="nucleotide sequence ID" value="XM_016741473.1"/>
</dbReference>
<dbReference type="HOGENOM" id="CLU_3299571_0_0_1"/>
<dbReference type="GeneID" id="27676892"/>
<comment type="caution">
    <text evidence="1">The sequence shown here is derived from an EMBL/GenBank/DDBJ whole genome shotgun (WGS) entry which is preliminary data.</text>
</comment>